<evidence type="ECO:0000313" key="2">
    <source>
        <dbReference type="Proteomes" id="UP000799429"/>
    </source>
</evidence>
<protein>
    <submittedName>
        <fullName evidence="1">Uncharacterized protein</fullName>
    </submittedName>
</protein>
<sequence>MSGPGRRRRTGSTPLAAAGAAGRIQLPRLGDVEVFCRLALFVCAVDLAHVYVCGGVEAIVAGCVRDPIVGPPGCLA</sequence>
<organism evidence="1 2">
    <name type="scientific">Patellaria atrata CBS 101060</name>
    <dbReference type="NCBI Taxonomy" id="1346257"/>
    <lineage>
        <taxon>Eukaryota</taxon>
        <taxon>Fungi</taxon>
        <taxon>Dikarya</taxon>
        <taxon>Ascomycota</taxon>
        <taxon>Pezizomycotina</taxon>
        <taxon>Dothideomycetes</taxon>
        <taxon>Dothideomycetes incertae sedis</taxon>
        <taxon>Patellariales</taxon>
        <taxon>Patellariaceae</taxon>
        <taxon>Patellaria</taxon>
    </lineage>
</organism>
<evidence type="ECO:0000313" key="1">
    <source>
        <dbReference type="EMBL" id="KAF2836450.1"/>
    </source>
</evidence>
<name>A0A9P4S776_9PEZI</name>
<accession>A0A9P4S776</accession>
<dbReference type="AlphaFoldDB" id="A0A9P4S776"/>
<gene>
    <name evidence="1" type="ORF">M501DRAFT_996627</name>
</gene>
<proteinExistence type="predicted"/>
<reference evidence="1" key="1">
    <citation type="journal article" date="2020" name="Stud. Mycol.">
        <title>101 Dothideomycetes genomes: a test case for predicting lifestyles and emergence of pathogens.</title>
        <authorList>
            <person name="Haridas S."/>
            <person name="Albert R."/>
            <person name="Binder M."/>
            <person name="Bloem J."/>
            <person name="Labutti K."/>
            <person name="Salamov A."/>
            <person name="Andreopoulos B."/>
            <person name="Baker S."/>
            <person name="Barry K."/>
            <person name="Bills G."/>
            <person name="Bluhm B."/>
            <person name="Cannon C."/>
            <person name="Castanera R."/>
            <person name="Culley D."/>
            <person name="Daum C."/>
            <person name="Ezra D."/>
            <person name="Gonzalez J."/>
            <person name="Henrissat B."/>
            <person name="Kuo A."/>
            <person name="Liang C."/>
            <person name="Lipzen A."/>
            <person name="Lutzoni F."/>
            <person name="Magnuson J."/>
            <person name="Mondo S."/>
            <person name="Nolan M."/>
            <person name="Ohm R."/>
            <person name="Pangilinan J."/>
            <person name="Park H.-J."/>
            <person name="Ramirez L."/>
            <person name="Alfaro M."/>
            <person name="Sun H."/>
            <person name="Tritt A."/>
            <person name="Yoshinaga Y."/>
            <person name="Zwiers L.-H."/>
            <person name="Turgeon B."/>
            <person name="Goodwin S."/>
            <person name="Spatafora J."/>
            <person name="Crous P."/>
            <person name="Grigoriev I."/>
        </authorList>
    </citation>
    <scope>NUCLEOTIDE SEQUENCE</scope>
    <source>
        <strain evidence="1">CBS 101060</strain>
    </source>
</reference>
<keyword evidence="2" id="KW-1185">Reference proteome</keyword>
<dbReference type="EMBL" id="MU006103">
    <property type="protein sequence ID" value="KAF2836450.1"/>
    <property type="molecule type" value="Genomic_DNA"/>
</dbReference>
<comment type="caution">
    <text evidence="1">The sequence shown here is derived from an EMBL/GenBank/DDBJ whole genome shotgun (WGS) entry which is preliminary data.</text>
</comment>
<dbReference type="Proteomes" id="UP000799429">
    <property type="component" value="Unassembled WGS sequence"/>
</dbReference>